<keyword evidence="1" id="KW-0811">Translocation</keyword>
<dbReference type="Pfam" id="PF03031">
    <property type="entry name" value="NIF"/>
    <property type="match status" value="1"/>
</dbReference>
<dbReference type="Proteomes" id="UP000005242">
    <property type="component" value="Unassembled WGS sequence"/>
</dbReference>
<dbReference type="AlphaFoldDB" id="I4YG52"/>
<evidence type="ECO:0000259" key="3">
    <source>
        <dbReference type="PROSITE" id="PS50969"/>
    </source>
</evidence>
<keyword evidence="1" id="KW-0813">Transport</keyword>
<feature type="region of interest" description="Disordered" evidence="2">
    <location>
        <begin position="1"/>
        <end position="29"/>
    </location>
</feature>
<dbReference type="STRING" id="671144.I4YG52"/>
<keyword evidence="1" id="KW-0496">Mitochondrion</keyword>
<dbReference type="GO" id="GO:0015031">
    <property type="term" value="P:protein transport"/>
    <property type="evidence" value="ECO:0007669"/>
    <property type="project" value="UniProtKB-KW"/>
</dbReference>
<proteinExistence type="inferred from homology"/>
<evidence type="ECO:0000313" key="4">
    <source>
        <dbReference type="EMBL" id="EIM22944.1"/>
    </source>
</evidence>
<organism evidence="4 5">
    <name type="scientific">Wallemia mellicola (strain ATCC MYA-4683 / CBS 633.66)</name>
    <name type="common">Wallemia sebi (CBS 633.66)</name>
    <dbReference type="NCBI Taxonomy" id="671144"/>
    <lineage>
        <taxon>Eukaryota</taxon>
        <taxon>Fungi</taxon>
        <taxon>Dikarya</taxon>
        <taxon>Basidiomycota</taxon>
        <taxon>Wallemiomycotina</taxon>
        <taxon>Wallemiomycetes</taxon>
        <taxon>Wallemiales</taxon>
        <taxon>Wallemiaceae</taxon>
        <taxon>Wallemia</taxon>
    </lineage>
</organism>
<keyword evidence="1" id="KW-0653">Protein transport</keyword>
<feature type="compositionally biased region" description="Low complexity" evidence="2">
    <location>
        <begin position="15"/>
        <end position="29"/>
    </location>
</feature>
<dbReference type="HOGENOM" id="CLU_018875_2_0_1"/>
<dbReference type="InterPro" id="IPR050365">
    <property type="entry name" value="TIM50"/>
</dbReference>
<protein>
    <recommendedName>
        <fullName evidence="1">Mitochondrial import inner membrane translocase subunit TIM50</fullName>
    </recommendedName>
</protein>
<dbReference type="GeneID" id="18475304"/>
<sequence length="243" mass="28011">MLPPRPSLGYLSNCTKSSTGPNTTSGSKSTSKKLIILDLNGTIINKKSRNTSQRPYLVDFKGFLFRNFSVIVYSSAMYKNVQRYVESAFNVEQQSKLLAVYSRENMQMSSNDFRNKVQTYKDLEMIWRKHKEYDQSNTILIDDSSTKAALQPFNLLLLSTWDDSKDDSMMIATIGILDEIKNFENISNYFMKYQHIKTVDKDADISIPWFENPVVYAFWLEKGRKLIHLDGILDNIAKLSLSH</sequence>
<dbReference type="InParanoid" id="I4YG52"/>
<keyword evidence="1" id="KW-0809">Transit peptide</keyword>
<dbReference type="PROSITE" id="PS50969">
    <property type="entry name" value="FCP1"/>
    <property type="match status" value="1"/>
</dbReference>
<comment type="subcellular location">
    <subcellularLocation>
        <location evidence="1">Mitochondrion inner membrane</location>
        <topology evidence="1">Single-pass membrane protein</topology>
    </subcellularLocation>
</comment>
<dbReference type="KEGG" id="wse:WALSEDRAFT_67828"/>
<reference evidence="4 5" key="1">
    <citation type="journal article" date="2012" name="Fungal Genet. Biol.">
        <title>The genome of the xerotolerant mold Wallemia sebi reveals adaptations to osmotic stress and suggests cryptic sexual reproduction.</title>
        <authorList>
            <person name="Padamsee M."/>
            <person name="Kumar T.K.A."/>
            <person name="Riley R."/>
            <person name="Binder M."/>
            <person name="Boyd A."/>
            <person name="Calvo A.M."/>
            <person name="Furukawa K."/>
            <person name="Hesse C."/>
            <person name="Hohmann S."/>
            <person name="James T.Y."/>
            <person name="LaButti K."/>
            <person name="Lapidus A."/>
            <person name="Lindquist E."/>
            <person name="Lucas S."/>
            <person name="Miller K."/>
            <person name="Shantappa S."/>
            <person name="Grigoriev I.V."/>
            <person name="Hibbett D.S."/>
            <person name="McLaughlin D.J."/>
            <person name="Spatafora J.W."/>
            <person name="Aime M.C."/>
        </authorList>
    </citation>
    <scope>NUCLEOTIDE SEQUENCE [LARGE SCALE GENOMIC DNA]</scope>
    <source>
        <strain evidence="5">ATCC MYA-4683 / CBS 633.66</strain>
    </source>
</reference>
<dbReference type="InterPro" id="IPR023214">
    <property type="entry name" value="HAD_sf"/>
</dbReference>
<keyword evidence="5" id="KW-1185">Reference proteome</keyword>
<dbReference type="GO" id="GO:0005744">
    <property type="term" value="C:TIM23 mitochondrial import inner membrane translocase complex"/>
    <property type="evidence" value="ECO:0007669"/>
    <property type="project" value="UniProtKB-UniRule"/>
</dbReference>
<comment type="subunit">
    <text evidence="1">Component of the TIM23 complex.</text>
</comment>
<dbReference type="SUPFAM" id="SSF56784">
    <property type="entry name" value="HAD-like"/>
    <property type="match status" value="1"/>
</dbReference>
<dbReference type="Gene3D" id="3.40.50.1000">
    <property type="entry name" value="HAD superfamily/HAD-like"/>
    <property type="match status" value="1"/>
</dbReference>
<name>I4YG52_WALMC</name>
<accession>I4YG52</accession>
<dbReference type="InterPro" id="IPR004274">
    <property type="entry name" value="FCP1_dom"/>
</dbReference>
<evidence type="ECO:0000256" key="2">
    <source>
        <dbReference type="SAM" id="MobiDB-lite"/>
    </source>
</evidence>
<feature type="domain" description="FCP1 homology" evidence="3">
    <location>
        <begin position="28"/>
        <end position="180"/>
    </location>
</feature>
<gene>
    <name evidence="4" type="ORF">WALSEDRAFT_67828</name>
</gene>
<dbReference type="RefSeq" id="XP_006956989.1">
    <property type="nucleotide sequence ID" value="XM_006956927.1"/>
</dbReference>
<dbReference type="EMBL" id="JH668226">
    <property type="protein sequence ID" value="EIM22944.1"/>
    <property type="molecule type" value="Genomic_DNA"/>
</dbReference>
<evidence type="ECO:0000256" key="1">
    <source>
        <dbReference type="RuleBase" id="RU365079"/>
    </source>
</evidence>
<dbReference type="InterPro" id="IPR036412">
    <property type="entry name" value="HAD-like_sf"/>
</dbReference>
<dbReference type="SMART" id="SM00577">
    <property type="entry name" value="CPDc"/>
    <property type="match status" value="1"/>
</dbReference>
<dbReference type="PANTHER" id="PTHR12210">
    <property type="entry name" value="DULLARD PROTEIN PHOSPHATASE"/>
    <property type="match status" value="1"/>
</dbReference>
<dbReference type="OMA" id="GGRWDQT"/>
<comment type="function">
    <text evidence="1">Essential component of the TIM23 complex, a complex that mediates the translocation of transit peptide-containing proteins across the mitochondrial inner membrane.</text>
</comment>
<dbReference type="eggNOG" id="KOG1605">
    <property type="taxonomic scope" value="Eukaryota"/>
</dbReference>
<comment type="similarity">
    <text evidence="1">Belongs to the TIM50 family.</text>
</comment>
<evidence type="ECO:0000313" key="5">
    <source>
        <dbReference type="Proteomes" id="UP000005242"/>
    </source>
</evidence>
<dbReference type="OrthoDB" id="1711508at2759"/>